<dbReference type="SUPFAM" id="SSF51905">
    <property type="entry name" value="FAD/NAD(P)-binding domain"/>
    <property type="match status" value="1"/>
</dbReference>
<dbReference type="SUPFAM" id="SSF54373">
    <property type="entry name" value="FAD-linked reductases, C-terminal domain"/>
    <property type="match status" value="1"/>
</dbReference>
<proteinExistence type="predicted"/>
<protein>
    <submittedName>
        <fullName evidence="3">FAD-binding oxidoreductase</fullName>
    </submittedName>
</protein>
<dbReference type="KEGG" id="hbh:E4T21_03085"/>
<dbReference type="AlphaFoldDB" id="A0A5C1NDB9"/>
<dbReference type="RefSeq" id="WP_149283434.1">
    <property type="nucleotide sequence ID" value="NZ_CP038437.2"/>
</dbReference>
<reference evidence="3" key="1">
    <citation type="submission" date="2021-02" db="EMBL/GenBank/DDBJ databases">
        <title>Strain Y2R2, a novel species of the genus Halomonas.</title>
        <authorList>
            <person name="Huang H."/>
        </authorList>
    </citation>
    <scope>NUCLEOTIDE SEQUENCE</scope>
    <source>
        <strain evidence="3">Y2R2</strain>
    </source>
</reference>
<feature type="domain" description="FAD dependent oxidoreductase" evidence="2">
    <location>
        <begin position="4"/>
        <end position="397"/>
    </location>
</feature>
<dbReference type="GO" id="GO:0016491">
    <property type="term" value="F:oxidoreductase activity"/>
    <property type="evidence" value="ECO:0007669"/>
    <property type="project" value="UniProtKB-KW"/>
</dbReference>
<dbReference type="InterPro" id="IPR036188">
    <property type="entry name" value="FAD/NAD-bd_sf"/>
</dbReference>
<gene>
    <name evidence="3" type="ORF">E4T21_03085</name>
</gene>
<dbReference type="GO" id="GO:0005737">
    <property type="term" value="C:cytoplasm"/>
    <property type="evidence" value="ECO:0007669"/>
    <property type="project" value="TreeGrafter"/>
</dbReference>
<dbReference type="Proteomes" id="UP000324285">
    <property type="component" value="Chromosome"/>
</dbReference>
<dbReference type="OrthoDB" id="9805337at2"/>
<evidence type="ECO:0000313" key="3">
    <source>
        <dbReference type="EMBL" id="QEM80653.1"/>
    </source>
</evidence>
<accession>A0A5C1NDB9</accession>
<evidence type="ECO:0000256" key="1">
    <source>
        <dbReference type="ARBA" id="ARBA00023002"/>
    </source>
</evidence>
<keyword evidence="1" id="KW-0560">Oxidoreductase</keyword>
<dbReference type="Pfam" id="PF01266">
    <property type="entry name" value="DAO"/>
    <property type="match status" value="1"/>
</dbReference>
<evidence type="ECO:0000313" key="4">
    <source>
        <dbReference type="Proteomes" id="UP000324285"/>
    </source>
</evidence>
<dbReference type="InterPro" id="IPR006076">
    <property type="entry name" value="FAD-dep_OxRdtase"/>
</dbReference>
<dbReference type="PANTHER" id="PTHR13847">
    <property type="entry name" value="SARCOSINE DEHYDROGENASE-RELATED"/>
    <property type="match status" value="1"/>
</dbReference>
<dbReference type="Gene3D" id="3.30.9.10">
    <property type="entry name" value="D-Amino Acid Oxidase, subunit A, domain 2"/>
    <property type="match status" value="1"/>
</dbReference>
<dbReference type="PANTHER" id="PTHR13847:SF289">
    <property type="entry name" value="GLYCINE OXIDASE"/>
    <property type="match status" value="1"/>
</dbReference>
<dbReference type="Gene3D" id="3.50.50.60">
    <property type="entry name" value="FAD/NAD(P)-binding domain"/>
    <property type="match status" value="2"/>
</dbReference>
<evidence type="ECO:0000259" key="2">
    <source>
        <dbReference type="Pfam" id="PF01266"/>
    </source>
</evidence>
<name>A0A5C1NDB9_9GAMM</name>
<organism evidence="3 4">
    <name type="scientific">Halomonas binhaiensis</name>
    <dbReference type="NCBI Taxonomy" id="2562282"/>
    <lineage>
        <taxon>Bacteria</taxon>
        <taxon>Pseudomonadati</taxon>
        <taxon>Pseudomonadota</taxon>
        <taxon>Gammaproteobacteria</taxon>
        <taxon>Oceanospirillales</taxon>
        <taxon>Halomonadaceae</taxon>
        <taxon>Halomonas</taxon>
    </lineage>
</organism>
<sequence>MTSIAVIGAGIIGLASCRALKAKGLDVTLVDRQASGEGTSYGNAGLIAGYANSPLASWQTLKQLPGQVFSNTPSISIDPRYTLSMAGFSVRFMRAATASRFQRHYRDLNVLLEHAVEAQHGLLDSLDEPSLWSDSGCLQVIRNDTRLAARLSEMAGSKQAEGIRCEALGAAEVQALEPELNDAGLLGGLYFPASRFLRDPRAVCQRLWTQLAEQGVQRINDHVECLRPRQGGGWLLEHGNGTHGKETTHFDAVVLCAGLANNHLLKSLGIALPVVSERGYHLALSTPLALVRPVGWLAHHFYATPMANGVRLAGTTEFCAPKQAPDTRRWHHLKNWGQELFGRSLSPSSQWLGVRHSSPDGLPVVGQVPGMPGLCLAYGHGHLGVTLSALTGELVAASVAGEALPEFAAALAPSRFLRGVGKKDIIKR</sequence>
<dbReference type="EMBL" id="CP038437">
    <property type="protein sequence ID" value="QEM80653.1"/>
    <property type="molecule type" value="Genomic_DNA"/>
</dbReference>
<keyword evidence="4" id="KW-1185">Reference proteome</keyword>